<evidence type="ECO:0000313" key="3">
    <source>
        <dbReference type="EMBL" id="MCF4122657.1"/>
    </source>
</evidence>
<evidence type="ECO:0000256" key="2">
    <source>
        <dbReference type="SAM" id="Phobius"/>
    </source>
</evidence>
<organism evidence="3 4">
    <name type="scientific">Antribacter soli</name>
    <dbReference type="NCBI Taxonomy" id="2910976"/>
    <lineage>
        <taxon>Bacteria</taxon>
        <taxon>Bacillati</taxon>
        <taxon>Actinomycetota</taxon>
        <taxon>Actinomycetes</taxon>
        <taxon>Micrococcales</taxon>
        <taxon>Promicromonosporaceae</taxon>
        <taxon>Antribacter</taxon>
    </lineage>
</organism>
<feature type="transmembrane region" description="Helical" evidence="2">
    <location>
        <begin position="389"/>
        <end position="406"/>
    </location>
</feature>
<feature type="transmembrane region" description="Helical" evidence="2">
    <location>
        <begin position="212"/>
        <end position="232"/>
    </location>
</feature>
<keyword evidence="2" id="KW-0812">Transmembrane</keyword>
<dbReference type="EMBL" id="JAKGSG010000046">
    <property type="protein sequence ID" value="MCF4122657.1"/>
    <property type="molecule type" value="Genomic_DNA"/>
</dbReference>
<feature type="transmembrane region" description="Helical" evidence="2">
    <location>
        <begin position="30"/>
        <end position="63"/>
    </location>
</feature>
<evidence type="ECO:0000256" key="1">
    <source>
        <dbReference type="SAM" id="MobiDB-lite"/>
    </source>
</evidence>
<keyword evidence="2" id="KW-1133">Transmembrane helix</keyword>
<dbReference type="AlphaFoldDB" id="A0AA41UAG7"/>
<comment type="caution">
    <text evidence="3">The sequence shown here is derived from an EMBL/GenBank/DDBJ whole genome shotgun (WGS) entry which is preliminary data.</text>
</comment>
<dbReference type="RefSeq" id="WP_236090456.1">
    <property type="nucleotide sequence ID" value="NZ_JAKGSG010000046.1"/>
</dbReference>
<sequence>MSTTTRPRGPAPRTTDPAPRRGLLARKPLVLTDVATGVVTAVQALVLSLAVVVLLAVTAYLAATGASTTGDEPQWGRPVAVATGLWLLGHGVPLTASGVSITFVPLGIGALALFACYASAKRSARATWVSWTAATVTYTLGTMAAALLAGTVHGWAVLLAPLVGALLGGTGFGAGVLVRPEAPRMSEVGERAERLAPALVPAVLRLGARGGLVATALLVGAAGILVAAWAVAGRATSSDIVTALAPGWAGGVVLAIAQLAVLPDLVLWAVGWLAGPGFAVGTGTRFSVFGVESGPLPALPLLGALPGPDWANPVTAWAPVVVVACGVVAGLFVWRRLDPDLVRWSDVAWSICGVAGAAGVVVGVLQWIAGGSAGPGRLADVGADPLLTGALVAAEVGGGAGAVIIGSRLDLAARRRDLAGWLADRRDRRAVAEVEPAEAEPAATLPEPDATPAPPQDGPPST</sequence>
<name>A0AA41UAG7_9MICO</name>
<feature type="transmembrane region" description="Helical" evidence="2">
    <location>
        <begin position="155"/>
        <end position="178"/>
    </location>
</feature>
<feature type="transmembrane region" description="Helical" evidence="2">
    <location>
        <begin position="347"/>
        <end position="369"/>
    </location>
</feature>
<proteinExistence type="predicted"/>
<evidence type="ECO:0000313" key="4">
    <source>
        <dbReference type="Proteomes" id="UP001165405"/>
    </source>
</evidence>
<feature type="transmembrane region" description="Helical" evidence="2">
    <location>
        <begin position="317"/>
        <end position="335"/>
    </location>
</feature>
<keyword evidence="2" id="KW-0472">Membrane</keyword>
<feature type="transmembrane region" description="Helical" evidence="2">
    <location>
        <begin position="128"/>
        <end position="149"/>
    </location>
</feature>
<gene>
    <name evidence="3" type="ORF">L1785_16890</name>
</gene>
<dbReference type="Pfam" id="PF19877">
    <property type="entry name" value="DUF6350"/>
    <property type="match status" value="1"/>
</dbReference>
<feature type="region of interest" description="Disordered" evidence="1">
    <location>
        <begin position="428"/>
        <end position="462"/>
    </location>
</feature>
<feature type="compositionally biased region" description="Low complexity" evidence="1">
    <location>
        <begin position="439"/>
        <end position="448"/>
    </location>
</feature>
<keyword evidence="4" id="KW-1185">Reference proteome</keyword>
<accession>A0AA41UAG7</accession>
<dbReference type="InterPro" id="IPR045931">
    <property type="entry name" value="DUF6350"/>
</dbReference>
<reference evidence="3" key="1">
    <citation type="submission" date="2022-01" db="EMBL/GenBank/DDBJ databases">
        <title>Antribacter sp. nov., isolated from Guizhou of China.</title>
        <authorList>
            <person name="Chengliang C."/>
            <person name="Ya Z."/>
        </authorList>
    </citation>
    <scope>NUCLEOTIDE SEQUENCE</scope>
    <source>
        <strain evidence="3">KLBMP 9083</strain>
    </source>
</reference>
<protein>
    <submittedName>
        <fullName evidence="3">DUF6350 family protein</fullName>
    </submittedName>
</protein>
<feature type="compositionally biased region" description="Pro residues" evidence="1">
    <location>
        <begin position="449"/>
        <end position="462"/>
    </location>
</feature>
<feature type="transmembrane region" description="Helical" evidence="2">
    <location>
        <begin position="94"/>
        <end position="116"/>
    </location>
</feature>
<feature type="region of interest" description="Disordered" evidence="1">
    <location>
        <begin position="1"/>
        <end position="20"/>
    </location>
</feature>
<dbReference type="Proteomes" id="UP001165405">
    <property type="component" value="Unassembled WGS sequence"/>
</dbReference>